<reference evidence="14" key="1">
    <citation type="submission" date="2016-10" db="EMBL/GenBank/DDBJ databases">
        <authorList>
            <person name="Varghese N."/>
            <person name="Submissions S."/>
        </authorList>
    </citation>
    <scope>NUCLEOTIDE SEQUENCE [LARGE SCALE GENOMIC DNA]</scope>
    <source>
        <strain evidence="14">ATCC 43811</strain>
    </source>
</reference>
<comment type="catalytic activity">
    <reaction evidence="10">
        <text>di-trans,octa-cis-undecaprenyl diphospho-N-acetyl-alpha-D-muramoyl-L-alanyl-D-glutamyl-meso-2,6-diaminopimeloyl-D-alanyl-D-alanine + UDP-N-acetyl-alpha-D-glucosamine = di-trans,octa-cis-undecaprenyl diphospho-[N-acetyl-alpha-D-glucosaminyl-(1-&gt;4)]-N-acetyl-alpha-D-muramoyl-L-alanyl-D-glutamyl-meso-2,6-diaminopimeloyl-D-alanyl-D-alanine + UDP + H(+)</text>
        <dbReference type="Rhea" id="RHEA:31227"/>
        <dbReference type="ChEBI" id="CHEBI:15378"/>
        <dbReference type="ChEBI" id="CHEBI:57705"/>
        <dbReference type="ChEBI" id="CHEBI:58223"/>
        <dbReference type="ChEBI" id="CHEBI:61387"/>
        <dbReference type="ChEBI" id="CHEBI:61388"/>
        <dbReference type="EC" id="2.4.1.227"/>
    </reaction>
</comment>
<dbReference type="GO" id="GO:0071555">
    <property type="term" value="P:cell wall organization"/>
    <property type="evidence" value="ECO:0007669"/>
    <property type="project" value="UniProtKB-KW"/>
</dbReference>
<gene>
    <name evidence="10" type="primary">murG</name>
    <name evidence="13" type="ORF">SAMN02745150_00545</name>
</gene>
<evidence type="ECO:0000256" key="9">
    <source>
        <dbReference type="ARBA" id="ARBA00023316"/>
    </source>
</evidence>
<feature type="domain" description="Glycosyl transferase family 28 C-terminal" evidence="12">
    <location>
        <begin position="188"/>
        <end position="335"/>
    </location>
</feature>
<keyword evidence="6 10" id="KW-0573">Peptidoglycan synthesis</keyword>
<dbReference type="HAMAP" id="MF_00033">
    <property type="entry name" value="MurG"/>
    <property type="match status" value="1"/>
</dbReference>
<feature type="binding site" evidence="10">
    <location>
        <position position="192"/>
    </location>
    <ligand>
        <name>UDP-N-acetyl-alpha-D-glucosamine</name>
        <dbReference type="ChEBI" id="CHEBI:57705"/>
    </ligand>
</feature>
<keyword evidence="3 10" id="KW-0328">Glycosyltransferase</keyword>
<evidence type="ECO:0000256" key="2">
    <source>
        <dbReference type="ARBA" id="ARBA00022618"/>
    </source>
</evidence>
<organism evidence="13 14">
    <name type="scientific">Brevinema andersonii</name>
    <dbReference type="NCBI Taxonomy" id="34097"/>
    <lineage>
        <taxon>Bacteria</taxon>
        <taxon>Pseudomonadati</taxon>
        <taxon>Spirochaetota</taxon>
        <taxon>Spirochaetia</taxon>
        <taxon>Brevinematales</taxon>
        <taxon>Brevinemataceae</taxon>
        <taxon>Brevinema</taxon>
    </lineage>
</organism>
<dbReference type="InterPro" id="IPR006009">
    <property type="entry name" value="GlcNAc_MurG"/>
</dbReference>
<keyword evidence="7 10" id="KW-0472">Membrane</keyword>
<dbReference type="GO" id="GO:0009252">
    <property type="term" value="P:peptidoglycan biosynthetic process"/>
    <property type="evidence" value="ECO:0007669"/>
    <property type="project" value="UniProtKB-UniRule"/>
</dbReference>
<dbReference type="AlphaFoldDB" id="A0A1I1DHF7"/>
<comment type="pathway">
    <text evidence="10">Cell wall biogenesis; peptidoglycan biosynthesis.</text>
</comment>
<dbReference type="GO" id="GO:0051301">
    <property type="term" value="P:cell division"/>
    <property type="evidence" value="ECO:0007669"/>
    <property type="project" value="UniProtKB-KW"/>
</dbReference>
<dbReference type="RefSeq" id="WP_092318373.1">
    <property type="nucleotide sequence ID" value="NZ_FOKY01000002.1"/>
</dbReference>
<evidence type="ECO:0000313" key="13">
    <source>
        <dbReference type="EMBL" id="SFB74399.1"/>
    </source>
</evidence>
<evidence type="ECO:0000256" key="1">
    <source>
        <dbReference type="ARBA" id="ARBA00022475"/>
    </source>
</evidence>
<keyword evidence="8 10" id="KW-0131">Cell cycle</keyword>
<name>A0A1I1DHF7_BREAD</name>
<dbReference type="Pfam" id="PF04101">
    <property type="entry name" value="Glyco_tran_28_C"/>
    <property type="match status" value="1"/>
</dbReference>
<dbReference type="GO" id="GO:0005975">
    <property type="term" value="P:carbohydrate metabolic process"/>
    <property type="evidence" value="ECO:0007669"/>
    <property type="project" value="InterPro"/>
</dbReference>
<keyword evidence="4 10" id="KW-0808">Transferase</keyword>
<feature type="binding site" evidence="10">
    <location>
        <position position="296"/>
    </location>
    <ligand>
        <name>UDP-N-acetyl-alpha-D-glucosamine</name>
        <dbReference type="ChEBI" id="CHEBI:57705"/>
    </ligand>
</feature>
<comment type="similarity">
    <text evidence="10">Belongs to the glycosyltransferase 28 family. MurG subfamily.</text>
</comment>
<dbReference type="InterPro" id="IPR004276">
    <property type="entry name" value="GlycoTrans_28_N"/>
</dbReference>
<feature type="domain" description="Glycosyltransferase family 28 N-terminal" evidence="11">
    <location>
        <begin position="4"/>
        <end position="142"/>
    </location>
</feature>
<comment type="caution">
    <text evidence="10">Lacks conserved residue(s) required for the propagation of feature annotation.</text>
</comment>
<dbReference type="PANTHER" id="PTHR21015">
    <property type="entry name" value="UDP-N-ACETYLGLUCOSAMINE--N-ACETYLMURAMYL-(PENTAPEPTIDE) PYROPHOSPHORYL-UNDECAPRENOL N-ACETYLGLUCOSAMINE TRANSFERASE 1"/>
    <property type="match status" value="1"/>
</dbReference>
<dbReference type="OrthoDB" id="9808936at2"/>
<evidence type="ECO:0000313" key="14">
    <source>
        <dbReference type="Proteomes" id="UP000240042"/>
    </source>
</evidence>
<comment type="subcellular location">
    <subcellularLocation>
        <location evidence="10">Cell membrane</location>
        <topology evidence="10">Peripheral membrane protein</topology>
        <orientation evidence="10">Cytoplasmic side</orientation>
    </subcellularLocation>
</comment>
<proteinExistence type="inferred from homology"/>
<dbReference type="EC" id="2.4.1.227" evidence="10"/>
<dbReference type="GO" id="GO:0005886">
    <property type="term" value="C:plasma membrane"/>
    <property type="evidence" value="ECO:0007669"/>
    <property type="project" value="UniProtKB-SubCell"/>
</dbReference>
<accession>A0A1I1DHF7</accession>
<dbReference type="InterPro" id="IPR007235">
    <property type="entry name" value="Glyco_trans_28_C"/>
</dbReference>
<keyword evidence="14" id="KW-1185">Reference proteome</keyword>
<dbReference type="CDD" id="cd03785">
    <property type="entry name" value="GT28_MurG"/>
    <property type="match status" value="1"/>
</dbReference>
<keyword evidence="1 10" id="KW-1003">Cell membrane</keyword>
<dbReference type="PANTHER" id="PTHR21015:SF22">
    <property type="entry name" value="GLYCOSYLTRANSFERASE"/>
    <property type="match status" value="1"/>
</dbReference>
<evidence type="ECO:0000256" key="10">
    <source>
        <dbReference type="HAMAP-Rule" id="MF_00033"/>
    </source>
</evidence>
<dbReference type="GO" id="GO:0051991">
    <property type="term" value="F:UDP-N-acetyl-D-glucosamine:N-acetylmuramoyl-L-alanyl-D-glutamyl-meso-2,6-diaminopimelyl-D-alanyl-D-alanine-diphosphoundecaprenol 4-beta-N-acetylglucosaminlytransferase activity"/>
    <property type="evidence" value="ECO:0007669"/>
    <property type="project" value="RHEA"/>
</dbReference>
<dbReference type="Proteomes" id="UP000240042">
    <property type="component" value="Unassembled WGS sequence"/>
</dbReference>
<evidence type="ECO:0000259" key="11">
    <source>
        <dbReference type="Pfam" id="PF03033"/>
    </source>
</evidence>
<dbReference type="GO" id="GO:0008360">
    <property type="term" value="P:regulation of cell shape"/>
    <property type="evidence" value="ECO:0007669"/>
    <property type="project" value="UniProtKB-KW"/>
</dbReference>
<dbReference type="STRING" id="34097.SAMN02745150_00545"/>
<dbReference type="Gene3D" id="3.40.50.2000">
    <property type="entry name" value="Glycogen Phosphorylase B"/>
    <property type="match status" value="2"/>
</dbReference>
<evidence type="ECO:0000256" key="3">
    <source>
        <dbReference type="ARBA" id="ARBA00022676"/>
    </source>
</evidence>
<evidence type="ECO:0000259" key="12">
    <source>
        <dbReference type="Pfam" id="PF04101"/>
    </source>
</evidence>
<dbReference type="EMBL" id="FOKY01000002">
    <property type="protein sequence ID" value="SFB74399.1"/>
    <property type="molecule type" value="Genomic_DNA"/>
</dbReference>
<dbReference type="UniPathway" id="UPA00219"/>
<feature type="binding site" evidence="10">
    <location>
        <begin position="10"/>
        <end position="12"/>
    </location>
    <ligand>
        <name>UDP-N-acetyl-alpha-D-glucosamine</name>
        <dbReference type="ChEBI" id="CHEBI:57705"/>
    </ligand>
</feature>
<evidence type="ECO:0000256" key="7">
    <source>
        <dbReference type="ARBA" id="ARBA00023136"/>
    </source>
</evidence>
<evidence type="ECO:0000256" key="6">
    <source>
        <dbReference type="ARBA" id="ARBA00022984"/>
    </source>
</evidence>
<evidence type="ECO:0000256" key="8">
    <source>
        <dbReference type="ARBA" id="ARBA00023306"/>
    </source>
</evidence>
<evidence type="ECO:0000256" key="4">
    <source>
        <dbReference type="ARBA" id="ARBA00022679"/>
    </source>
</evidence>
<feature type="binding site" evidence="10">
    <location>
        <position position="251"/>
    </location>
    <ligand>
        <name>UDP-N-acetyl-alpha-D-glucosamine</name>
        <dbReference type="ChEBI" id="CHEBI:57705"/>
    </ligand>
</feature>
<comment type="function">
    <text evidence="10">Cell wall formation. Catalyzes the transfer of a GlcNAc subunit on undecaprenyl-pyrophosphoryl-MurNAc-pentapeptide (lipid intermediate I) to form undecaprenyl-pyrophosphoryl-MurNAc-(pentapeptide)GlcNAc (lipid intermediate II).</text>
</comment>
<sequence length="364" mass="40728">MRFIIGGGGTGGHLAPGIAVYKTLKSLGNQTIYVLRKQDLIYDMVQKIDTNDRIMVDISGISRRLSWNTPQQIGKIFSAWLQTFSQIKNFKPDAVIITGGYVSNIPALAAVLLRIPLFILEQNSVAGITNRFWAKFAMKVFTAFPNVQKVPQSKIIFSGNPVLCSEKIDKLTACNFFDLASTNKILGISGGSQGAKVINDALFDIVAHIIKNNISLIWSLGAKEFDRFLEEGKIDFLQQHFSEYVKIYRFINRMDMFWSACDAIVARSGAGTVSESLFFRVPALFIPIHQSPDNHQALNAYFLRDAGAALCLNESTMTAEELLNQILTLFYDINKFKELFPTIPENSTHTIINTIKHLLEPTKH</sequence>
<protein>
    <recommendedName>
        <fullName evidence="10">UDP-N-acetylglucosamine--N-acetylmuramyl-(pentapeptide) pyrophosphoryl-undecaprenol N-acetylglucosamine transferase</fullName>
        <ecNumber evidence="10">2.4.1.227</ecNumber>
    </recommendedName>
    <alternativeName>
        <fullName evidence="10">Undecaprenyl-PP-MurNAc-pentapeptide-UDPGlcNAc GlcNAc transferase</fullName>
    </alternativeName>
</protein>
<feature type="binding site" evidence="10">
    <location>
        <position position="123"/>
    </location>
    <ligand>
        <name>UDP-N-acetyl-alpha-D-glucosamine</name>
        <dbReference type="ChEBI" id="CHEBI:57705"/>
    </ligand>
</feature>
<keyword evidence="9 10" id="KW-0961">Cell wall biogenesis/degradation</keyword>
<dbReference type="SUPFAM" id="SSF53756">
    <property type="entry name" value="UDP-Glycosyltransferase/glycogen phosphorylase"/>
    <property type="match status" value="1"/>
</dbReference>
<keyword evidence="2 10" id="KW-0132">Cell division</keyword>
<dbReference type="GO" id="GO:0050511">
    <property type="term" value="F:undecaprenyldiphospho-muramoylpentapeptide beta-N-acetylglucosaminyltransferase activity"/>
    <property type="evidence" value="ECO:0007669"/>
    <property type="project" value="UniProtKB-UniRule"/>
</dbReference>
<evidence type="ECO:0000256" key="5">
    <source>
        <dbReference type="ARBA" id="ARBA00022960"/>
    </source>
</evidence>
<dbReference type="Pfam" id="PF03033">
    <property type="entry name" value="Glyco_transf_28"/>
    <property type="match status" value="1"/>
</dbReference>
<keyword evidence="5 10" id="KW-0133">Cell shape</keyword>